<name>A0A9P5N516_9AGAM</name>
<keyword evidence="2" id="KW-1185">Reference proteome</keyword>
<evidence type="ECO:0000313" key="1">
    <source>
        <dbReference type="EMBL" id="KAF8486403.1"/>
    </source>
</evidence>
<evidence type="ECO:0000313" key="2">
    <source>
        <dbReference type="Proteomes" id="UP000759537"/>
    </source>
</evidence>
<dbReference type="EMBL" id="WHVB01000002">
    <property type="protein sequence ID" value="KAF8486403.1"/>
    <property type="molecule type" value="Genomic_DNA"/>
</dbReference>
<organism evidence="1 2">
    <name type="scientific">Russula ochroleuca</name>
    <dbReference type="NCBI Taxonomy" id="152965"/>
    <lineage>
        <taxon>Eukaryota</taxon>
        <taxon>Fungi</taxon>
        <taxon>Dikarya</taxon>
        <taxon>Basidiomycota</taxon>
        <taxon>Agaricomycotina</taxon>
        <taxon>Agaricomycetes</taxon>
        <taxon>Russulales</taxon>
        <taxon>Russulaceae</taxon>
        <taxon>Russula</taxon>
    </lineage>
</organism>
<accession>A0A9P5N516</accession>
<dbReference type="OrthoDB" id="3294116at2759"/>
<sequence length="294" mass="33011">MRDLRDNALFSEVDLVLAEIRRFYEELNKFWTEIRCVVEALKKGRTDPRDFERWKDFNSSLNQTIEFWRNRPPSGDAQPLRNNNAFSPTGVDLGAIASSLLLTIGSLGEALERISSSASLRYSQLSRSSFQQVYIAFLGNRDLCHSFLRDCAGYGKKVLVWYLASVASPTSSCVGASHELRERTTGLWSEATGVSAENATRAQGSRRFKLVYNKALTLEQKTNSRSNTLLETLLSWAAVTDGPSDDALPDVVTLERMSEAKLAWEKARDSMRGALTILTSEPAQRMVWMHTICL</sequence>
<proteinExistence type="predicted"/>
<gene>
    <name evidence="1" type="ORF">DFH94DRAFT_713172</name>
</gene>
<reference evidence="1" key="1">
    <citation type="submission" date="2019-10" db="EMBL/GenBank/DDBJ databases">
        <authorList>
            <consortium name="DOE Joint Genome Institute"/>
            <person name="Kuo A."/>
            <person name="Miyauchi S."/>
            <person name="Kiss E."/>
            <person name="Drula E."/>
            <person name="Kohler A."/>
            <person name="Sanchez-Garcia M."/>
            <person name="Andreopoulos B."/>
            <person name="Barry K.W."/>
            <person name="Bonito G."/>
            <person name="Buee M."/>
            <person name="Carver A."/>
            <person name="Chen C."/>
            <person name="Cichocki N."/>
            <person name="Clum A."/>
            <person name="Culley D."/>
            <person name="Crous P.W."/>
            <person name="Fauchery L."/>
            <person name="Girlanda M."/>
            <person name="Hayes R."/>
            <person name="Keri Z."/>
            <person name="LaButti K."/>
            <person name="Lipzen A."/>
            <person name="Lombard V."/>
            <person name="Magnuson J."/>
            <person name="Maillard F."/>
            <person name="Morin E."/>
            <person name="Murat C."/>
            <person name="Nolan M."/>
            <person name="Ohm R."/>
            <person name="Pangilinan J."/>
            <person name="Pereira M."/>
            <person name="Perotto S."/>
            <person name="Peter M."/>
            <person name="Riley R."/>
            <person name="Sitrit Y."/>
            <person name="Stielow B."/>
            <person name="Szollosi G."/>
            <person name="Zifcakova L."/>
            <person name="Stursova M."/>
            <person name="Spatafora J.W."/>
            <person name="Tedersoo L."/>
            <person name="Vaario L.-M."/>
            <person name="Yamada A."/>
            <person name="Yan M."/>
            <person name="Wang P."/>
            <person name="Xu J."/>
            <person name="Bruns T."/>
            <person name="Baldrian P."/>
            <person name="Vilgalys R."/>
            <person name="Henrissat B."/>
            <person name="Grigoriev I.V."/>
            <person name="Hibbett D."/>
            <person name="Nagy L.G."/>
            <person name="Martin F.M."/>
        </authorList>
    </citation>
    <scope>NUCLEOTIDE SEQUENCE</scope>
    <source>
        <strain evidence="1">Prilba</strain>
    </source>
</reference>
<dbReference type="Proteomes" id="UP000759537">
    <property type="component" value="Unassembled WGS sequence"/>
</dbReference>
<dbReference type="AlphaFoldDB" id="A0A9P5N516"/>
<protein>
    <submittedName>
        <fullName evidence="1">Uncharacterized protein</fullName>
    </submittedName>
</protein>
<comment type="caution">
    <text evidence="1">The sequence shown here is derived from an EMBL/GenBank/DDBJ whole genome shotgun (WGS) entry which is preliminary data.</text>
</comment>
<reference evidence="1" key="2">
    <citation type="journal article" date="2020" name="Nat. Commun.">
        <title>Large-scale genome sequencing of mycorrhizal fungi provides insights into the early evolution of symbiotic traits.</title>
        <authorList>
            <person name="Miyauchi S."/>
            <person name="Kiss E."/>
            <person name="Kuo A."/>
            <person name="Drula E."/>
            <person name="Kohler A."/>
            <person name="Sanchez-Garcia M."/>
            <person name="Morin E."/>
            <person name="Andreopoulos B."/>
            <person name="Barry K.W."/>
            <person name="Bonito G."/>
            <person name="Buee M."/>
            <person name="Carver A."/>
            <person name="Chen C."/>
            <person name="Cichocki N."/>
            <person name="Clum A."/>
            <person name="Culley D."/>
            <person name="Crous P.W."/>
            <person name="Fauchery L."/>
            <person name="Girlanda M."/>
            <person name="Hayes R.D."/>
            <person name="Keri Z."/>
            <person name="LaButti K."/>
            <person name="Lipzen A."/>
            <person name="Lombard V."/>
            <person name="Magnuson J."/>
            <person name="Maillard F."/>
            <person name="Murat C."/>
            <person name="Nolan M."/>
            <person name="Ohm R.A."/>
            <person name="Pangilinan J."/>
            <person name="Pereira M.F."/>
            <person name="Perotto S."/>
            <person name="Peter M."/>
            <person name="Pfister S."/>
            <person name="Riley R."/>
            <person name="Sitrit Y."/>
            <person name="Stielow J.B."/>
            <person name="Szollosi G."/>
            <person name="Zifcakova L."/>
            <person name="Stursova M."/>
            <person name="Spatafora J.W."/>
            <person name="Tedersoo L."/>
            <person name="Vaario L.M."/>
            <person name="Yamada A."/>
            <person name="Yan M."/>
            <person name="Wang P."/>
            <person name="Xu J."/>
            <person name="Bruns T."/>
            <person name="Baldrian P."/>
            <person name="Vilgalys R."/>
            <person name="Dunand C."/>
            <person name="Henrissat B."/>
            <person name="Grigoriev I.V."/>
            <person name="Hibbett D."/>
            <person name="Nagy L.G."/>
            <person name="Martin F.M."/>
        </authorList>
    </citation>
    <scope>NUCLEOTIDE SEQUENCE</scope>
    <source>
        <strain evidence="1">Prilba</strain>
    </source>
</reference>